<evidence type="ECO:0000256" key="2">
    <source>
        <dbReference type="ARBA" id="ARBA00004173"/>
    </source>
</evidence>
<dbReference type="EMBL" id="JABFDY010000017">
    <property type="protein sequence ID" value="KAF7695547.1"/>
    <property type="molecule type" value="Genomic_DNA"/>
</dbReference>
<dbReference type="FunFam" id="3.40.570.10:FF:000002">
    <property type="entry name" value="Endonuclease G, mitochondrial"/>
    <property type="match status" value="1"/>
</dbReference>
<dbReference type="InterPro" id="IPR018524">
    <property type="entry name" value="DNA/RNA_endonuclease_AS"/>
</dbReference>
<dbReference type="SUPFAM" id="SSF54060">
    <property type="entry name" value="His-Me finger endonucleases"/>
    <property type="match status" value="1"/>
</dbReference>
<organism evidence="17 18">
    <name type="scientific">Silurus meridionalis</name>
    <name type="common">Southern catfish</name>
    <name type="synonym">Silurus soldatovi meridionalis</name>
    <dbReference type="NCBI Taxonomy" id="175797"/>
    <lineage>
        <taxon>Eukaryota</taxon>
        <taxon>Metazoa</taxon>
        <taxon>Chordata</taxon>
        <taxon>Craniata</taxon>
        <taxon>Vertebrata</taxon>
        <taxon>Euteleostomi</taxon>
        <taxon>Actinopterygii</taxon>
        <taxon>Neopterygii</taxon>
        <taxon>Teleostei</taxon>
        <taxon>Ostariophysi</taxon>
        <taxon>Siluriformes</taxon>
        <taxon>Siluridae</taxon>
        <taxon>Silurus</taxon>
    </lineage>
</organism>
<keyword evidence="6 14" id="KW-0255">Endonuclease</keyword>
<dbReference type="Pfam" id="PF01223">
    <property type="entry name" value="Endonuclease_NS"/>
    <property type="match status" value="1"/>
</dbReference>
<feature type="binding site" evidence="13">
    <location>
        <position position="181"/>
    </location>
    <ligand>
        <name>Mg(2+)</name>
        <dbReference type="ChEBI" id="CHEBI:18420"/>
        <note>catalytic</note>
    </ligand>
</feature>
<dbReference type="PROSITE" id="PS01070">
    <property type="entry name" value="NUCLEASE_NON_SPEC"/>
    <property type="match status" value="1"/>
</dbReference>
<keyword evidence="18" id="KW-1185">Reference proteome</keyword>
<dbReference type="PANTHER" id="PTHR13966:SF5">
    <property type="entry name" value="ENDONUCLEASE G, MITOCHONDRIAL"/>
    <property type="match status" value="1"/>
</dbReference>
<evidence type="ECO:0000256" key="7">
    <source>
        <dbReference type="ARBA" id="ARBA00022801"/>
    </source>
</evidence>
<protein>
    <recommendedName>
        <fullName evidence="14">Endonuclease</fullName>
        <ecNumber evidence="14">3.1.30.-</ecNumber>
    </recommendedName>
</protein>
<dbReference type="Gene3D" id="3.40.570.10">
    <property type="entry name" value="Extracellular Endonuclease, subunit A"/>
    <property type="match status" value="1"/>
</dbReference>
<evidence type="ECO:0000313" key="18">
    <source>
        <dbReference type="Proteomes" id="UP000606274"/>
    </source>
</evidence>
<feature type="domain" description="ENPP1-3/EXOG-like endonuclease/phosphodiesterase" evidence="15">
    <location>
        <begin position="87"/>
        <end position="294"/>
    </location>
</feature>
<evidence type="ECO:0000256" key="14">
    <source>
        <dbReference type="RuleBase" id="RU366055"/>
    </source>
</evidence>
<dbReference type="GO" id="GO:0000014">
    <property type="term" value="F:single-stranded DNA endodeoxyribonuclease activity"/>
    <property type="evidence" value="ECO:0007669"/>
    <property type="project" value="TreeGrafter"/>
</dbReference>
<comment type="caution">
    <text evidence="17">The sequence shown here is derived from an EMBL/GenBank/DDBJ whole genome shotgun (WGS) entry which is preliminary data.</text>
</comment>
<sequence>MQRLFCSRWIISGVSLAVGTGIGVALSGASDRFHGENNLLRKIPVIPIPSVNAASELLPYPQAQLTPSKSTAAVKYGFPSLSHIRSRESHVTCYDARNRTPAWVIEQLNAGTLSGTSDRKLCDFKEDDSVHVYHRATNSDYRGSGFDRGHLAAAANHKWSQKAMDDTFYLSNVAPQNPHLNQNAWNNLEKYCRSLTKHYENVYVCSGPLYLPRQELDGKMYVKYQVIGKNHVAVPTHFFKVVILEKKHGEVELRPYVMPNAPVDEKIPLERFLVPIESIERASGLLFVPNILKRTNNLQAISAKA</sequence>
<evidence type="ECO:0000256" key="8">
    <source>
        <dbReference type="ARBA" id="ARBA00022842"/>
    </source>
</evidence>
<dbReference type="GO" id="GO:0005743">
    <property type="term" value="C:mitochondrial inner membrane"/>
    <property type="evidence" value="ECO:0007669"/>
    <property type="project" value="TreeGrafter"/>
</dbReference>
<keyword evidence="5 13" id="KW-0479">Metal-binding</keyword>
<dbReference type="GO" id="GO:0005634">
    <property type="term" value="C:nucleus"/>
    <property type="evidence" value="ECO:0007669"/>
    <property type="project" value="TreeGrafter"/>
</dbReference>
<comment type="subcellular location">
    <subcellularLocation>
        <location evidence="2">Mitochondrion</location>
    </subcellularLocation>
</comment>
<dbReference type="GO" id="GO:0004521">
    <property type="term" value="F:RNA endonuclease activity"/>
    <property type="evidence" value="ECO:0007669"/>
    <property type="project" value="TreeGrafter"/>
</dbReference>
<keyword evidence="9" id="KW-0809">Transit peptide</keyword>
<dbReference type="Proteomes" id="UP000606274">
    <property type="component" value="Unassembled WGS sequence"/>
</dbReference>
<dbReference type="InterPro" id="IPR020821">
    <property type="entry name" value="ENPP1-3/EXOG-like_nuc-like"/>
</dbReference>
<evidence type="ECO:0000256" key="6">
    <source>
        <dbReference type="ARBA" id="ARBA00022759"/>
    </source>
</evidence>
<name>A0A8T0AQY7_SILME</name>
<dbReference type="GO" id="GO:0006309">
    <property type="term" value="P:apoptotic DNA fragmentation"/>
    <property type="evidence" value="ECO:0007669"/>
    <property type="project" value="TreeGrafter"/>
</dbReference>
<reference evidence="17" key="1">
    <citation type="submission" date="2020-08" db="EMBL/GenBank/DDBJ databases">
        <title>Chromosome-level assembly of Southern catfish (Silurus meridionalis) provides insights into visual adaptation to the nocturnal and benthic lifestyles.</title>
        <authorList>
            <person name="Zhang Y."/>
            <person name="Wang D."/>
            <person name="Peng Z."/>
        </authorList>
    </citation>
    <scope>NUCLEOTIDE SEQUENCE</scope>
    <source>
        <strain evidence="17">SWU-2019-XX</strain>
        <tissue evidence="17">Muscle</tissue>
    </source>
</reference>
<comment type="similarity">
    <text evidence="3 14">Belongs to the DNA/RNA non-specific endonuclease family.</text>
</comment>
<keyword evidence="8" id="KW-0460">Magnesium</keyword>
<keyword evidence="4 14" id="KW-0540">Nuclease</keyword>
<evidence type="ECO:0000256" key="4">
    <source>
        <dbReference type="ARBA" id="ARBA00022722"/>
    </source>
</evidence>
<evidence type="ECO:0000256" key="10">
    <source>
        <dbReference type="ARBA" id="ARBA00023128"/>
    </source>
</evidence>
<dbReference type="PANTHER" id="PTHR13966">
    <property type="entry name" value="ENDONUCLEASE RELATED"/>
    <property type="match status" value="1"/>
</dbReference>
<evidence type="ECO:0000256" key="12">
    <source>
        <dbReference type="PIRSR" id="PIRSR640255-1"/>
    </source>
</evidence>
<dbReference type="SMART" id="SM00477">
    <property type="entry name" value="NUC"/>
    <property type="match status" value="1"/>
</dbReference>
<keyword evidence="11" id="KW-1015">Disulfide bond</keyword>
<dbReference type="SMART" id="SM00892">
    <property type="entry name" value="Endonuclease_NS"/>
    <property type="match status" value="1"/>
</dbReference>
<dbReference type="InterPro" id="IPR001604">
    <property type="entry name" value="Endo_G_ENPP1-like_dom"/>
</dbReference>
<dbReference type="GO" id="GO:0003676">
    <property type="term" value="F:nucleic acid binding"/>
    <property type="evidence" value="ECO:0007669"/>
    <property type="project" value="InterPro"/>
</dbReference>
<keyword evidence="10" id="KW-0496">Mitochondrion</keyword>
<feature type="domain" description="DNA/RNA non-specific endonuclease/pyrophosphatase/phosphodiesterase" evidence="16">
    <location>
        <begin position="86"/>
        <end position="294"/>
    </location>
</feature>
<dbReference type="OrthoDB" id="5418055at2759"/>
<dbReference type="InterPro" id="IPR044929">
    <property type="entry name" value="DNA/RNA_non-sp_Endonuclease_sf"/>
</dbReference>
<dbReference type="InterPro" id="IPR040255">
    <property type="entry name" value="Non-specific_endonuclease"/>
</dbReference>
<dbReference type="InterPro" id="IPR044925">
    <property type="entry name" value="His-Me_finger_sf"/>
</dbReference>
<evidence type="ECO:0000256" key="5">
    <source>
        <dbReference type="ARBA" id="ARBA00022723"/>
    </source>
</evidence>
<dbReference type="EC" id="3.1.30.-" evidence="14"/>
<comment type="cofactor">
    <cofactor evidence="1 14">
        <name>Mg(2+)</name>
        <dbReference type="ChEBI" id="CHEBI:18420"/>
    </cofactor>
</comment>
<dbReference type="AlphaFoldDB" id="A0A8T0AQY7"/>
<evidence type="ECO:0000256" key="11">
    <source>
        <dbReference type="ARBA" id="ARBA00023157"/>
    </source>
</evidence>
<proteinExistence type="inferred from homology"/>
<evidence type="ECO:0000256" key="3">
    <source>
        <dbReference type="ARBA" id="ARBA00010052"/>
    </source>
</evidence>
<evidence type="ECO:0000259" key="15">
    <source>
        <dbReference type="SMART" id="SM00477"/>
    </source>
</evidence>
<keyword evidence="7 14" id="KW-0378">Hydrolase</keyword>
<feature type="active site" description="Proton acceptor" evidence="12">
    <location>
        <position position="150"/>
    </location>
</feature>
<evidence type="ECO:0000313" key="17">
    <source>
        <dbReference type="EMBL" id="KAF7695547.1"/>
    </source>
</evidence>
<evidence type="ECO:0000256" key="13">
    <source>
        <dbReference type="PIRSR" id="PIRSR640255-2"/>
    </source>
</evidence>
<dbReference type="GO" id="GO:0046872">
    <property type="term" value="F:metal ion binding"/>
    <property type="evidence" value="ECO:0007669"/>
    <property type="project" value="UniProtKB-KW"/>
</dbReference>
<accession>A0A8T0AQY7</accession>
<evidence type="ECO:0000256" key="9">
    <source>
        <dbReference type="ARBA" id="ARBA00022946"/>
    </source>
</evidence>
<gene>
    <name evidence="17" type="ORF">HF521_007270</name>
</gene>
<evidence type="ECO:0000259" key="16">
    <source>
        <dbReference type="SMART" id="SM00892"/>
    </source>
</evidence>
<evidence type="ECO:0000256" key="1">
    <source>
        <dbReference type="ARBA" id="ARBA00001946"/>
    </source>
</evidence>
<dbReference type="CDD" id="cd00091">
    <property type="entry name" value="NUC"/>
    <property type="match status" value="1"/>
</dbReference>